<evidence type="ECO:0000313" key="4">
    <source>
        <dbReference type="Proteomes" id="UP000195402"/>
    </source>
</evidence>
<feature type="domain" description="C2" evidence="2">
    <location>
        <begin position="1"/>
        <end position="116"/>
    </location>
</feature>
<gene>
    <name evidence="3" type="ORF">BVC80_8651g8</name>
</gene>
<accession>A0A200Q850</accession>
<dbReference type="AlphaFoldDB" id="A0A200Q850"/>
<dbReference type="SMART" id="SM00239">
    <property type="entry name" value="C2"/>
    <property type="match status" value="1"/>
</dbReference>
<dbReference type="Proteomes" id="UP000195402">
    <property type="component" value="Unassembled WGS sequence"/>
</dbReference>
<dbReference type="FunCoup" id="A0A200Q850">
    <property type="interactions" value="60"/>
</dbReference>
<organism evidence="3 4">
    <name type="scientific">Macleaya cordata</name>
    <name type="common">Five-seeded plume-poppy</name>
    <name type="synonym">Bocconia cordata</name>
    <dbReference type="NCBI Taxonomy" id="56857"/>
    <lineage>
        <taxon>Eukaryota</taxon>
        <taxon>Viridiplantae</taxon>
        <taxon>Streptophyta</taxon>
        <taxon>Embryophyta</taxon>
        <taxon>Tracheophyta</taxon>
        <taxon>Spermatophyta</taxon>
        <taxon>Magnoliopsida</taxon>
        <taxon>Ranunculales</taxon>
        <taxon>Papaveraceae</taxon>
        <taxon>Papaveroideae</taxon>
        <taxon>Macleaya</taxon>
    </lineage>
</organism>
<comment type="caution">
    <text evidence="3">The sequence shown here is derived from an EMBL/GenBank/DDBJ whole genome shotgun (WGS) entry which is preliminary data.</text>
</comment>
<dbReference type="PANTHER" id="PTHR32246:SF20">
    <property type="entry name" value="CALCIUM-DEPENDENT LIPID-BINDING (CALB DOMAIN) FAMILY PROTEIN"/>
    <property type="match status" value="1"/>
</dbReference>
<keyword evidence="4" id="KW-1185">Reference proteome</keyword>
<protein>
    <submittedName>
        <fullName evidence="3">C2 calcium-dependent membrane targeting</fullName>
    </submittedName>
</protein>
<dbReference type="Gene3D" id="2.60.40.150">
    <property type="entry name" value="C2 domain"/>
    <property type="match status" value="1"/>
</dbReference>
<dbReference type="EMBL" id="MVGT01002761">
    <property type="protein sequence ID" value="OVA06666.1"/>
    <property type="molecule type" value="Genomic_DNA"/>
</dbReference>
<feature type="region of interest" description="Disordered" evidence="1">
    <location>
        <begin position="147"/>
        <end position="185"/>
    </location>
</feature>
<dbReference type="GO" id="GO:0006952">
    <property type="term" value="P:defense response"/>
    <property type="evidence" value="ECO:0007669"/>
    <property type="project" value="InterPro"/>
</dbReference>
<dbReference type="PANTHER" id="PTHR32246">
    <property type="entry name" value="INGRESSION PROTEIN FIC1"/>
    <property type="match status" value="1"/>
</dbReference>
<dbReference type="InterPro" id="IPR044750">
    <property type="entry name" value="C2_SRC2/BAP"/>
</dbReference>
<dbReference type="PROSITE" id="PS50004">
    <property type="entry name" value="C2"/>
    <property type="match status" value="1"/>
</dbReference>
<evidence type="ECO:0000256" key="1">
    <source>
        <dbReference type="SAM" id="MobiDB-lite"/>
    </source>
</evidence>
<dbReference type="Pfam" id="PF00168">
    <property type="entry name" value="C2"/>
    <property type="match status" value="1"/>
</dbReference>
<sequence>MASFYSRPLEVEITISSAKDLKNVNWRHGDLKPYTVLWVDPNNNRKCSTKVDGYGDTCPTWDEALVIPLTAPINESTLLIDIVHANGADDVKPLIGSARLPLSDILNDVGLGDLTQRKLKLKRPSGRPQGKLELEIMVRDCRYHSPDPYHAPPYDVPQPSPTASRDYPSPGPYHHGSPYGPPPPPPPTYAYSGMAPPTAAYPYNPSPYGQSPYEQPAAYGEVYGEKKKESKYRMGTGLAVGAVAGMLGGLALAEGFDYVEDKIADDVAEKVEEDLGYDDEGGYGDDE</sequence>
<dbReference type="InParanoid" id="A0A200Q850"/>
<dbReference type="SUPFAM" id="SSF49562">
    <property type="entry name" value="C2 domain (Calcium/lipid-binding domain, CaLB)"/>
    <property type="match status" value="1"/>
</dbReference>
<reference evidence="3 4" key="1">
    <citation type="journal article" date="2017" name="Mol. Plant">
        <title>The Genome of Medicinal Plant Macleaya cordata Provides New Insights into Benzylisoquinoline Alkaloids Metabolism.</title>
        <authorList>
            <person name="Liu X."/>
            <person name="Liu Y."/>
            <person name="Huang P."/>
            <person name="Ma Y."/>
            <person name="Qing Z."/>
            <person name="Tang Q."/>
            <person name="Cao H."/>
            <person name="Cheng P."/>
            <person name="Zheng Y."/>
            <person name="Yuan Z."/>
            <person name="Zhou Y."/>
            <person name="Liu J."/>
            <person name="Tang Z."/>
            <person name="Zhuo Y."/>
            <person name="Zhang Y."/>
            <person name="Yu L."/>
            <person name="Huang J."/>
            <person name="Yang P."/>
            <person name="Peng Q."/>
            <person name="Zhang J."/>
            <person name="Jiang W."/>
            <person name="Zhang Z."/>
            <person name="Lin K."/>
            <person name="Ro D.K."/>
            <person name="Chen X."/>
            <person name="Xiong X."/>
            <person name="Shang Y."/>
            <person name="Huang S."/>
            <person name="Zeng J."/>
        </authorList>
    </citation>
    <scope>NUCLEOTIDE SEQUENCE [LARGE SCALE GENOMIC DNA]</scope>
    <source>
        <strain evidence="4">cv. BLH2017</strain>
        <tissue evidence="3">Root</tissue>
    </source>
</reference>
<feature type="compositionally biased region" description="Pro residues" evidence="1">
    <location>
        <begin position="149"/>
        <end position="160"/>
    </location>
</feature>
<dbReference type="CDD" id="cd04051">
    <property type="entry name" value="C2_SRC2_like"/>
    <property type="match status" value="1"/>
</dbReference>
<dbReference type="OMA" id="DTCPNWD"/>
<evidence type="ECO:0000259" key="2">
    <source>
        <dbReference type="PROSITE" id="PS50004"/>
    </source>
</evidence>
<dbReference type="OrthoDB" id="1915999at2759"/>
<dbReference type="InterPro" id="IPR000008">
    <property type="entry name" value="C2_dom"/>
</dbReference>
<proteinExistence type="predicted"/>
<dbReference type="InterPro" id="IPR035892">
    <property type="entry name" value="C2_domain_sf"/>
</dbReference>
<name>A0A200Q850_MACCD</name>
<evidence type="ECO:0000313" key="3">
    <source>
        <dbReference type="EMBL" id="OVA06666.1"/>
    </source>
</evidence>